<keyword evidence="1" id="KW-1133">Transmembrane helix</keyword>
<proteinExistence type="predicted"/>
<dbReference type="RefSeq" id="XP_049134127.1">
    <property type="nucleotide sequence ID" value="XM_049278170.1"/>
</dbReference>
<organism evidence="2 3">
    <name type="scientific">Colletotrichum spaethianum</name>
    <dbReference type="NCBI Taxonomy" id="700344"/>
    <lineage>
        <taxon>Eukaryota</taxon>
        <taxon>Fungi</taxon>
        <taxon>Dikarya</taxon>
        <taxon>Ascomycota</taxon>
        <taxon>Pezizomycotina</taxon>
        <taxon>Sordariomycetes</taxon>
        <taxon>Hypocreomycetidae</taxon>
        <taxon>Glomerellales</taxon>
        <taxon>Glomerellaceae</taxon>
        <taxon>Colletotrichum</taxon>
        <taxon>Colletotrichum spaethianum species complex</taxon>
    </lineage>
</organism>
<evidence type="ECO:0000313" key="2">
    <source>
        <dbReference type="EMBL" id="GKT51777.1"/>
    </source>
</evidence>
<comment type="caution">
    <text evidence="2">The sequence shown here is derived from an EMBL/GenBank/DDBJ whole genome shotgun (WGS) entry which is preliminary data.</text>
</comment>
<evidence type="ECO:0000256" key="1">
    <source>
        <dbReference type="SAM" id="Phobius"/>
    </source>
</evidence>
<gene>
    <name evidence="2" type="ORF">ColSpa_11958</name>
</gene>
<dbReference type="AlphaFoldDB" id="A0AA37PGK9"/>
<protein>
    <recommendedName>
        <fullName evidence="4">Cytochrome P450</fullName>
    </recommendedName>
</protein>
<feature type="transmembrane region" description="Helical" evidence="1">
    <location>
        <begin position="20"/>
        <end position="39"/>
    </location>
</feature>
<dbReference type="GeneID" id="73332760"/>
<keyword evidence="3" id="KW-1185">Reference proteome</keyword>
<evidence type="ECO:0008006" key="4">
    <source>
        <dbReference type="Google" id="ProtNLM"/>
    </source>
</evidence>
<sequence length="79" mass="8588">MAGKNGQVMEAAASGSDSTTTTLTLVTAALVMIPLALMLKKLLFPDFDPREPPVLRPRLPFFGHIVSLVRESGNFYARL</sequence>
<reference evidence="2 3" key="1">
    <citation type="submission" date="2022-03" db="EMBL/GenBank/DDBJ databases">
        <title>Genome data of Colletotrichum spp.</title>
        <authorList>
            <person name="Utami Y.D."/>
            <person name="Hiruma K."/>
        </authorList>
    </citation>
    <scope>NUCLEOTIDE SEQUENCE [LARGE SCALE GENOMIC DNA]</scope>
    <source>
        <strain evidence="2 3">MAFF 239500</strain>
    </source>
</reference>
<evidence type="ECO:0000313" key="3">
    <source>
        <dbReference type="Proteomes" id="UP001055115"/>
    </source>
</evidence>
<accession>A0AA37PGK9</accession>
<keyword evidence="1" id="KW-0472">Membrane</keyword>
<dbReference type="EMBL" id="BQXU01000053">
    <property type="protein sequence ID" value="GKT51777.1"/>
    <property type="molecule type" value="Genomic_DNA"/>
</dbReference>
<dbReference type="Proteomes" id="UP001055115">
    <property type="component" value="Unassembled WGS sequence"/>
</dbReference>
<keyword evidence="1" id="KW-0812">Transmembrane</keyword>
<name>A0AA37PGK9_9PEZI</name>